<evidence type="ECO:0000256" key="4">
    <source>
        <dbReference type="ARBA" id="ARBA00023180"/>
    </source>
</evidence>
<evidence type="ECO:0000256" key="5">
    <source>
        <dbReference type="SAM" id="SignalP"/>
    </source>
</evidence>
<accession>A0A3B1J8M7</accession>
<feature type="signal peptide" evidence="5">
    <location>
        <begin position="1"/>
        <end position="20"/>
    </location>
</feature>
<reference evidence="7" key="2">
    <citation type="journal article" date="2014" name="Nat. Commun.">
        <title>The cavefish genome reveals candidate genes for eye loss.</title>
        <authorList>
            <person name="McGaugh S.E."/>
            <person name="Gross J.B."/>
            <person name="Aken B."/>
            <person name="Blin M."/>
            <person name="Borowsky R."/>
            <person name="Chalopin D."/>
            <person name="Hinaux H."/>
            <person name="Jeffery W.R."/>
            <person name="Keene A."/>
            <person name="Ma L."/>
            <person name="Minx P."/>
            <person name="Murphy D."/>
            <person name="O'Quin K.E."/>
            <person name="Retaux S."/>
            <person name="Rohner N."/>
            <person name="Searle S.M."/>
            <person name="Stahl B.A."/>
            <person name="Tabin C."/>
            <person name="Volff J.N."/>
            <person name="Yoshizawa M."/>
            <person name="Warren W.C."/>
        </authorList>
    </citation>
    <scope>NUCLEOTIDE SEQUENCE [LARGE SCALE GENOMIC DNA]</scope>
    <source>
        <strain evidence="7">female</strain>
    </source>
</reference>
<dbReference type="AlphaFoldDB" id="A0A3B1J8M7"/>
<reference evidence="6" key="3">
    <citation type="submission" date="2025-08" db="UniProtKB">
        <authorList>
            <consortium name="Ensembl"/>
        </authorList>
    </citation>
    <scope>IDENTIFICATION</scope>
</reference>
<proteinExistence type="predicted"/>
<evidence type="ECO:0000313" key="7">
    <source>
        <dbReference type="Proteomes" id="UP000018467"/>
    </source>
</evidence>
<evidence type="ECO:0000256" key="1">
    <source>
        <dbReference type="ARBA" id="ARBA00004613"/>
    </source>
</evidence>
<dbReference type="CDD" id="cd19415">
    <property type="entry name" value="lipocalin_ApoM_AGP"/>
    <property type="match status" value="1"/>
</dbReference>
<keyword evidence="3 5" id="KW-0732">Signal</keyword>
<dbReference type="GO" id="GO:0005576">
    <property type="term" value="C:extracellular region"/>
    <property type="evidence" value="ECO:0007669"/>
    <property type="project" value="UniProtKB-SubCell"/>
</dbReference>
<name>A0A3B1J8M7_ASTMX</name>
<dbReference type="InterPro" id="IPR012674">
    <property type="entry name" value="Calycin"/>
</dbReference>
<evidence type="ECO:0000256" key="2">
    <source>
        <dbReference type="ARBA" id="ARBA00022525"/>
    </source>
</evidence>
<dbReference type="PANTHER" id="PTHR11967">
    <property type="entry name" value="ALPHA-1-ACID GLYCOPROTEIN"/>
    <property type="match status" value="1"/>
</dbReference>
<dbReference type="PANTHER" id="PTHR11967:SF2">
    <property type="entry name" value="ALPHA-1-ACID GLYCOPROTEIN 1"/>
    <property type="match status" value="1"/>
</dbReference>
<feature type="chain" id="PRO_5017362870" evidence="5">
    <location>
        <begin position="21"/>
        <end position="223"/>
    </location>
</feature>
<dbReference type="Gene3D" id="2.40.128.20">
    <property type="match status" value="1"/>
</dbReference>
<dbReference type="InParanoid" id="A0A3B1J8M7"/>
<keyword evidence="2" id="KW-0964">Secreted</keyword>
<keyword evidence="7" id="KW-1185">Reference proteome</keyword>
<sequence>MASGIISTLAFLSLLGLNQAAGPNCEGLTKPLDLKDDYSSIMGRWIFTEGIADHDLFTNILKTVSSSWVAFSPGSSKDTVILTQGNKLNGTCEFQMDNTTIKNSTIYVTGVQMHIHISSSPYSSRSTANRRGLSEAEKEIPTEGNLIPSCPECLTFSFTSQVKNETVKSLYFFTRSPKVSESEKDLYWKQAACLGFRTEPQYSYDGVTEFCEKDQIKPEDKKE</sequence>
<protein>
    <submittedName>
        <fullName evidence="6">Saxitoxin and tetrodotoxin-binding protein 2-like</fullName>
    </submittedName>
</protein>
<dbReference type="GeneTree" id="ENSGT00510000050125"/>
<comment type="subcellular location">
    <subcellularLocation>
        <location evidence="1">Secreted</location>
    </subcellularLocation>
</comment>
<dbReference type="Bgee" id="ENSAMXG00000030038">
    <property type="expression patterns" value="Expressed in zone of skin and 9 other cell types or tissues"/>
</dbReference>
<organism evidence="6 7">
    <name type="scientific">Astyanax mexicanus</name>
    <name type="common">Blind cave fish</name>
    <name type="synonym">Astyanax fasciatus mexicanus</name>
    <dbReference type="NCBI Taxonomy" id="7994"/>
    <lineage>
        <taxon>Eukaryota</taxon>
        <taxon>Metazoa</taxon>
        <taxon>Chordata</taxon>
        <taxon>Craniata</taxon>
        <taxon>Vertebrata</taxon>
        <taxon>Euteleostomi</taxon>
        <taxon>Actinopterygii</taxon>
        <taxon>Neopterygii</taxon>
        <taxon>Teleostei</taxon>
        <taxon>Ostariophysi</taxon>
        <taxon>Characiformes</taxon>
        <taxon>Characoidei</taxon>
        <taxon>Acestrorhamphidae</taxon>
        <taxon>Acestrorhamphinae</taxon>
        <taxon>Astyanax</taxon>
    </lineage>
</organism>
<keyword evidence="4" id="KW-0325">Glycoprotein</keyword>
<evidence type="ECO:0000313" key="6">
    <source>
        <dbReference type="Ensembl" id="ENSAMXP00000038246.1"/>
    </source>
</evidence>
<reference evidence="6" key="4">
    <citation type="submission" date="2025-09" db="UniProtKB">
        <authorList>
            <consortium name="Ensembl"/>
        </authorList>
    </citation>
    <scope>IDENTIFICATION</scope>
</reference>
<dbReference type="Proteomes" id="UP000018467">
    <property type="component" value="Unassembled WGS sequence"/>
</dbReference>
<dbReference type="SUPFAM" id="SSF50814">
    <property type="entry name" value="Lipocalins"/>
    <property type="match status" value="1"/>
</dbReference>
<reference evidence="7" key="1">
    <citation type="submission" date="2013-03" db="EMBL/GenBank/DDBJ databases">
        <authorList>
            <person name="Jeffery W."/>
            <person name="Warren W."/>
            <person name="Wilson R.K."/>
        </authorList>
    </citation>
    <scope>NUCLEOTIDE SEQUENCE</scope>
    <source>
        <strain evidence="7">female</strain>
    </source>
</reference>
<evidence type="ECO:0000256" key="3">
    <source>
        <dbReference type="ARBA" id="ARBA00022729"/>
    </source>
</evidence>
<dbReference type="Ensembl" id="ENSAMXT00000050411.1">
    <property type="protein sequence ID" value="ENSAMXP00000038246.1"/>
    <property type="gene ID" value="ENSAMXG00000030038.1"/>
</dbReference>